<evidence type="ECO:0000313" key="4">
    <source>
        <dbReference type="EMBL" id="KAJ4437705.1"/>
    </source>
</evidence>
<dbReference type="SUPFAM" id="SSF57756">
    <property type="entry name" value="Retrovirus zinc finger-like domains"/>
    <property type="match status" value="1"/>
</dbReference>
<sequence length="297" mass="33605">MTTFRRVNTIKVQFETTATRPTAMELHRWIQQLKITADQRVFSLPPEISNSVVTQVLNRYGTIGSTRNEQWSTAFPFPVNNGIRAVKMEIKQHIPGSIKIAGFPAQITYVGQPQLCFVCHEAGHLKEECPKRKIKLNVSVHPRKLLLSDVVAGISECSAPASPATEHTESTITTEQIHDEQPDPMELEETHPAPPAPVIKSVEKSNDAKYLKATEDLVEQQDNKAEYKDMEDKIQHQEKHPAEEDTTMSVDCKVQEQQVDATPNEKLKSTVEHEIIRDPRLRKREITNSSNIVEKES</sequence>
<organism evidence="4 5">
    <name type="scientific">Periplaneta americana</name>
    <name type="common">American cockroach</name>
    <name type="synonym">Blatta americana</name>
    <dbReference type="NCBI Taxonomy" id="6978"/>
    <lineage>
        <taxon>Eukaryota</taxon>
        <taxon>Metazoa</taxon>
        <taxon>Ecdysozoa</taxon>
        <taxon>Arthropoda</taxon>
        <taxon>Hexapoda</taxon>
        <taxon>Insecta</taxon>
        <taxon>Pterygota</taxon>
        <taxon>Neoptera</taxon>
        <taxon>Polyneoptera</taxon>
        <taxon>Dictyoptera</taxon>
        <taxon>Blattodea</taxon>
        <taxon>Blattoidea</taxon>
        <taxon>Blattidae</taxon>
        <taxon>Blattinae</taxon>
        <taxon>Periplaneta</taxon>
    </lineage>
</organism>
<dbReference type="PROSITE" id="PS50158">
    <property type="entry name" value="ZF_CCHC"/>
    <property type="match status" value="1"/>
</dbReference>
<keyword evidence="5" id="KW-1185">Reference proteome</keyword>
<evidence type="ECO:0000313" key="5">
    <source>
        <dbReference type="Proteomes" id="UP001148838"/>
    </source>
</evidence>
<feature type="compositionally biased region" description="Basic and acidic residues" evidence="2">
    <location>
        <begin position="227"/>
        <end position="243"/>
    </location>
</feature>
<feature type="domain" description="CCHC-type" evidence="3">
    <location>
        <begin position="116"/>
        <end position="131"/>
    </location>
</feature>
<name>A0ABQ8SVE9_PERAM</name>
<keyword evidence="1" id="KW-0479">Metal-binding</keyword>
<evidence type="ECO:0000256" key="1">
    <source>
        <dbReference type="PROSITE-ProRule" id="PRU00047"/>
    </source>
</evidence>
<dbReference type="Proteomes" id="UP001148838">
    <property type="component" value="Unassembled WGS sequence"/>
</dbReference>
<protein>
    <recommendedName>
        <fullName evidence="3">CCHC-type domain-containing protein</fullName>
    </recommendedName>
</protein>
<gene>
    <name evidence="4" type="ORF">ANN_17850</name>
</gene>
<dbReference type="SMART" id="SM00343">
    <property type="entry name" value="ZnF_C2HC"/>
    <property type="match status" value="1"/>
</dbReference>
<feature type="region of interest" description="Disordered" evidence="2">
    <location>
        <begin position="227"/>
        <end position="250"/>
    </location>
</feature>
<reference evidence="4 5" key="1">
    <citation type="journal article" date="2022" name="Allergy">
        <title>Genome assembly and annotation of Periplaneta americana reveal a comprehensive cockroach allergen profile.</title>
        <authorList>
            <person name="Wang L."/>
            <person name="Xiong Q."/>
            <person name="Saelim N."/>
            <person name="Wang L."/>
            <person name="Nong W."/>
            <person name="Wan A.T."/>
            <person name="Shi M."/>
            <person name="Liu X."/>
            <person name="Cao Q."/>
            <person name="Hui J.H.L."/>
            <person name="Sookrung N."/>
            <person name="Leung T.F."/>
            <person name="Tungtrongchitr A."/>
            <person name="Tsui S.K.W."/>
        </authorList>
    </citation>
    <scope>NUCLEOTIDE SEQUENCE [LARGE SCALE GENOMIC DNA]</scope>
    <source>
        <strain evidence="4">PWHHKU_190912</strain>
    </source>
</reference>
<dbReference type="InterPro" id="IPR036875">
    <property type="entry name" value="Znf_CCHC_sf"/>
</dbReference>
<keyword evidence="1" id="KW-0862">Zinc</keyword>
<dbReference type="EMBL" id="JAJSOF020000021">
    <property type="protein sequence ID" value="KAJ4437705.1"/>
    <property type="molecule type" value="Genomic_DNA"/>
</dbReference>
<proteinExistence type="predicted"/>
<dbReference type="InterPro" id="IPR001878">
    <property type="entry name" value="Znf_CCHC"/>
</dbReference>
<dbReference type="Gene3D" id="4.10.60.10">
    <property type="entry name" value="Zinc finger, CCHC-type"/>
    <property type="match status" value="1"/>
</dbReference>
<accession>A0ABQ8SVE9</accession>
<evidence type="ECO:0000259" key="3">
    <source>
        <dbReference type="PROSITE" id="PS50158"/>
    </source>
</evidence>
<keyword evidence="1" id="KW-0863">Zinc-finger</keyword>
<evidence type="ECO:0000256" key="2">
    <source>
        <dbReference type="SAM" id="MobiDB-lite"/>
    </source>
</evidence>
<comment type="caution">
    <text evidence="4">The sequence shown here is derived from an EMBL/GenBank/DDBJ whole genome shotgun (WGS) entry which is preliminary data.</text>
</comment>